<evidence type="ECO:0000256" key="3">
    <source>
        <dbReference type="SAM" id="MobiDB-lite"/>
    </source>
</evidence>
<dbReference type="InterPro" id="IPR041916">
    <property type="entry name" value="Anti_sigma_zinc_sf"/>
</dbReference>
<comment type="caution">
    <text evidence="6">The sequence shown here is derived from an EMBL/GenBank/DDBJ whole genome shotgun (WGS) entry which is preliminary data.</text>
</comment>
<reference evidence="6 7" key="1">
    <citation type="submission" date="2021-07" db="EMBL/GenBank/DDBJ databases">
        <title>Actinomadura sp. PM05-2 isolated from lichen.</title>
        <authorList>
            <person name="Somphong A."/>
            <person name="Phongsopitanun W."/>
            <person name="Tanasupawat S."/>
            <person name="Peongsungnone V."/>
        </authorList>
    </citation>
    <scope>NUCLEOTIDE SEQUENCE [LARGE SCALE GENOMIC DNA]</scope>
    <source>
        <strain evidence="6 7">PM05-2</strain>
    </source>
</reference>
<dbReference type="EMBL" id="JAIBOA010000022">
    <property type="protein sequence ID" value="MBW8486273.1"/>
    <property type="molecule type" value="Genomic_DNA"/>
</dbReference>
<evidence type="ECO:0000256" key="2">
    <source>
        <dbReference type="ARBA" id="ARBA00023163"/>
    </source>
</evidence>
<keyword evidence="7" id="KW-1185">Reference proteome</keyword>
<dbReference type="Proteomes" id="UP000774570">
    <property type="component" value="Unassembled WGS sequence"/>
</dbReference>
<feature type="compositionally biased region" description="Basic and acidic residues" evidence="3">
    <location>
        <begin position="71"/>
        <end position="80"/>
    </location>
</feature>
<organism evidence="6 7">
    <name type="scientific">Actinomadura parmotrematis</name>
    <dbReference type="NCBI Taxonomy" id="2864039"/>
    <lineage>
        <taxon>Bacteria</taxon>
        <taxon>Bacillati</taxon>
        <taxon>Actinomycetota</taxon>
        <taxon>Actinomycetes</taxon>
        <taxon>Streptosporangiales</taxon>
        <taxon>Thermomonosporaceae</taxon>
        <taxon>Actinomadura</taxon>
    </lineage>
</organism>
<dbReference type="Pfam" id="PF13490">
    <property type="entry name" value="zf-HC2"/>
    <property type="match status" value="1"/>
</dbReference>
<feature type="transmembrane region" description="Helical" evidence="4">
    <location>
        <begin position="86"/>
        <end position="109"/>
    </location>
</feature>
<dbReference type="InterPro" id="IPR027383">
    <property type="entry name" value="Znf_put"/>
</dbReference>
<proteinExistence type="predicted"/>
<evidence type="ECO:0000256" key="4">
    <source>
        <dbReference type="SAM" id="Phobius"/>
    </source>
</evidence>
<gene>
    <name evidence="6" type="ORF">K1Y72_28155</name>
</gene>
<keyword evidence="4" id="KW-0812">Transmembrane</keyword>
<protein>
    <submittedName>
        <fullName evidence="6">Zf-HC2 domain-containing protein</fullName>
    </submittedName>
</protein>
<keyword evidence="1" id="KW-0805">Transcription regulation</keyword>
<keyword evidence="4" id="KW-0472">Membrane</keyword>
<dbReference type="Gene3D" id="1.10.10.1320">
    <property type="entry name" value="Anti-sigma factor, zinc-finger domain"/>
    <property type="match status" value="1"/>
</dbReference>
<accession>A0ABS7G0Q4</accession>
<keyword evidence="4" id="KW-1133">Transmembrane helix</keyword>
<name>A0ABS7G0Q4_9ACTN</name>
<feature type="domain" description="Putative zinc-finger" evidence="5">
    <location>
        <begin position="12"/>
        <end position="39"/>
    </location>
</feature>
<evidence type="ECO:0000313" key="7">
    <source>
        <dbReference type="Proteomes" id="UP000774570"/>
    </source>
</evidence>
<keyword evidence="2" id="KW-0804">Transcription</keyword>
<evidence type="ECO:0000256" key="1">
    <source>
        <dbReference type="ARBA" id="ARBA00023015"/>
    </source>
</evidence>
<sequence>MSPDRTTEHTDVGAYALGLLEEPDRRAFEAHLRGCPRCRAELVPMAGVADALRGLEPEETGDGEPPAELLGRVRDRQRADRRSRRGTYVIGTVAAATLLATGAVAGTALGGGDAAPVEHGHAGGASMLAGDQYAATDPKTGVSGEVELVGMGWGTQVSLQLKGVRGPLRCRLEAVSRTGERSVVTGWAVPPKGYGVPGAAKPALVTMGGTATPLKDIDRLEVRTDDGGTLLRVPVTRA</sequence>
<feature type="region of interest" description="Disordered" evidence="3">
    <location>
        <begin position="56"/>
        <end position="82"/>
    </location>
</feature>
<dbReference type="RefSeq" id="WP_220169511.1">
    <property type="nucleotide sequence ID" value="NZ_JAIBOA010000022.1"/>
</dbReference>
<evidence type="ECO:0000259" key="5">
    <source>
        <dbReference type="Pfam" id="PF13490"/>
    </source>
</evidence>
<evidence type="ECO:0000313" key="6">
    <source>
        <dbReference type="EMBL" id="MBW8486273.1"/>
    </source>
</evidence>